<dbReference type="Proteomes" id="UP000274429">
    <property type="component" value="Unassembled WGS sequence"/>
</dbReference>
<evidence type="ECO:0000313" key="2">
    <source>
        <dbReference type="Proteomes" id="UP000274429"/>
    </source>
</evidence>
<gene>
    <name evidence="1" type="ORF">TTAC_LOCUS10471</name>
</gene>
<organism evidence="3">
    <name type="scientific">Hydatigena taeniaeformis</name>
    <name type="common">Feline tapeworm</name>
    <name type="synonym">Taenia taeniaeformis</name>
    <dbReference type="NCBI Taxonomy" id="6205"/>
    <lineage>
        <taxon>Eukaryota</taxon>
        <taxon>Metazoa</taxon>
        <taxon>Spiralia</taxon>
        <taxon>Lophotrochozoa</taxon>
        <taxon>Platyhelminthes</taxon>
        <taxon>Cestoda</taxon>
        <taxon>Eucestoda</taxon>
        <taxon>Cyclophyllidea</taxon>
        <taxon>Taeniidae</taxon>
        <taxon>Hydatigera</taxon>
    </lineage>
</organism>
<keyword evidence="2" id="KW-1185">Reference proteome</keyword>
<evidence type="ECO:0000313" key="1">
    <source>
        <dbReference type="EMBL" id="VDM35451.1"/>
    </source>
</evidence>
<dbReference type="AlphaFoldDB" id="A0A0R3XAB1"/>
<name>A0A0R3XAB1_HYDTA</name>
<proteinExistence type="predicted"/>
<reference evidence="1 2" key="2">
    <citation type="submission" date="2018-11" db="EMBL/GenBank/DDBJ databases">
        <authorList>
            <consortium name="Pathogen Informatics"/>
        </authorList>
    </citation>
    <scope>NUCLEOTIDE SEQUENCE [LARGE SCALE GENOMIC DNA]</scope>
</reference>
<reference evidence="3" key="1">
    <citation type="submission" date="2017-02" db="UniProtKB">
        <authorList>
            <consortium name="WormBaseParasite"/>
        </authorList>
    </citation>
    <scope>IDENTIFICATION</scope>
</reference>
<sequence>MKPDPILLPPHGYQPSISPVLQQQQLERYSVFVIPIPTSSALVEPIIVNLSNSLHPPFLPITLKLNSPISAFLGEVRGKPSFPSLDDREMGMKLINPSLPFLYLLYPTRLKTLSVTHGPASPNTPLPLHFPKPKKQNMERRRRVCMSNKFSALYDLSVSLVGEKPLFNRGVIRRIATGSADLGFRVEKPAPNGDRFNIDGSAFPVIYTPCQQRGCRKKESVVGGVDNIISPPIDITVPPSSSGQLLKQPREPAPTLFIGAVDEVKLIALNTARQLNEVQNEGGQHESLVRLCQVCVSSQRLHVPTRPTDPKVGTPLGTSVGACVCVLRA</sequence>
<accession>A0A0R3XAB1</accession>
<protein>
    <submittedName>
        <fullName evidence="1 3">Uncharacterized protein</fullName>
    </submittedName>
</protein>
<dbReference type="EMBL" id="UYWX01021741">
    <property type="protein sequence ID" value="VDM35451.1"/>
    <property type="molecule type" value="Genomic_DNA"/>
</dbReference>
<dbReference type="WBParaSite" id="TTAC_0001048801-mRNA-1">
    <property type="protein sequence ID" value="TTAC_0001048801-mRNA-1"/>
    <property type="gene ID" value="TTAC_0001048801"/>
</dbReference>
<evidence type="ECO:0000313" key="3">
    <source>
        <dbReference type="WBParaSite" id="TTAC_0001048801-mRNA-1"/>
    </source>
</evidence>